<sequence length="115" mass="14098">MGRLKGLTPRLGSLRPRLAPAPHDRQQYDRRRDEQPWRQWYKTARWQRLRWAILQRDLFTCQRCHRLEGETSKLVADHRRAHRGDEALFWDEGNLWTLCKPCHDGWKQRQEARER</sequence>
<evidence type="ECO:0000313" key="7">
    <source>
        <dbReference type="EMBL" id="NJR80441.1"/>
    </source>
</evidence>
<feature type="region of interest" description="Disordered" evidence="5">
    <location>
        <begin position="1"/>
        <end position="34"/>
    </location>
</feature>
<keyword evidence="1" id="KW-0540">Nuclease</keyword>
<feature type="compositionally biased region" description="Basic and acidic residues" evidence="5">
    <location>
        <begin position="22"/>
        <end position="34"/>
    </location>
</feature>
<dbReference type="GO" id="GO:0004519">
    <property type="term" value="F:endonuclease activity"/>
    <property type="evidence" value="ECO:0007669"/>
    <property type="project" value="UniProtKB-KW"/>
</dbReference>
<dbReference type="CDD" id="cd00085">
    <property type="entry name" value="HNHc"/>
    <property type="match status" value="1"/>
</dbReference>
<gene>
    <name evidence="7" type="ORF">HBH26_17830</name>
</gene>
<dbReference type="RefSeq" id="WP_168135996.1">
    <property type="nucleotide sequence ID" value="NZ_JAAVJH010000018.1"/>
</dbReference>
<dbReference type="SMART" id="SM00507">
    <property type="entry name" value="HNHc"/>
    <property type="match status" value="1"/>
</dbReference>
<comment type="caution">
    <text evidence="7">The sequence shown here is derived from an EMBL/GenBank/DDBJ whole genome shotgun (WGS) entry which is preliminary data.</text>
</comment>
<organism evidence="7 8">
    <name type="scientific">Sphingomonas corticis</name>
    <dbReference type="NCBI Taxonomy" id="2722791"/>
    <lineage>
        <taxon>Bacteria</taxon>
        <taxon>Pseudomonadati</taxon>
        <taxon>Pseudomonadota</taxon>
        <taxon>Alphaproteobacteria</taxon>
        <taxon>Sphingomonadales</taxon>
        <taxon>Sphingomonadaceae</taxon>
        <taxon>Sphingomonas</taxon>
    </lineage>
</organism>
<dbReference type="InterPro" id="IPR003615">
    <property type="entry name" value="HNH_nuc"/>
</dbReference>
<evidence type="ECO:0000256" key="2">
    <source>
        <dbReference type="ARBA" id="ARBA00022801"/>
    </source>
</evidence>
<evidence type="ECO:0000259" key="6">
    <source>
        <dbReference type="SMART" id="SM00507"/>
    </source>
</evidence>
<name>A0ABX1CUG2_9SPHN</name>
<comment type="similarity">
    <text evidence="3">Belongs to the HNH nuclease family.</text>
</comment>
<dbReference type="Proteomes" id="UP000732399">
    <property type="component" value="Unassembled WGS sequence"/>
</dbReference>
<dbReference type="EMBL" id="JAAVJH010000018">
    <property type="protein sequence ID" value="NJR80441.1"/>
    <property type="molecule type" value="Genomic_DNA"/>
</dbReference>
<evidence type="ECO:0000256" key="1">
    <source>
        <dbReference type="ARBA" id="ARBA00022722"/>
    </source>
</evidence>
<keyword evidence="8" id="KW-1185">Reference proteome</keyword>
<evidence type="ECO:0000256" key="4">
    <source>
        <dbReference type="ARBA" id="ARBA00040194"/>
    </source>
</evidence>
<feature type="domain" description="HNH nuclease" evidence="6">
    <location>
        <begin position="48"/>
        <end position="104"/>
    </location>
</feature>
<keyword evidence="7" id="KW-0255">Endonuclease</keyword>
<accession>A0ABX1CUG2</accession>
<proteinExistence type="inferred from homology"/>
<reference evidence="7 8" key="1">
    <citation type="submission" date="2020-03" db="EMBL/GenBank/DDBJ databases">
        <authorList>
            <person name="Wang L."/>
            <person name="He N."/>
            <person name="Li Y."/>
            <person name="Fang Y."/>
            <person name="Zhang F."/>
        </authorList>
    </citation>
    <scope>NUCLEOTIDE SEQUENCE [LARGE SCALE GENOMIC DNA]</scope>
    <source>
        <strain evidence="7 8">36D10-4-7</strain>
    </source>
</reference>
<dbReference type="InterPro" id="IPR002711">
    <property type="entry name" value="HNH"/>
</dbReference>
<protein>
    <recommendedName>
        <fullName evidence="4">Putative HNH nuclease YajD</fullName>
    </recommendedName>
</protein>
<dbReference type="PANTHER" id="PTHR41286">
    <property type="entry name" value="HNH NUCLEASE YAJD-RELATED"/>
    <property type="match status" value="1"/>
</dbReference>
<dbReference type="PANTHER" id="PTHR41286:SF1">
    <property type="entry name" value="HNH NUCLEASE YAJD-RELATED"/>
    <property type="match status" value="1"/>
</dbReference>
<evidence type="ECO:0000256" key="3">
    <source>
        <dbReference type="ARBA" id="ARBA00038412"/>
    </source>
</evidence>
<evidence type="ECO:0000313" key="8">
    <source>
        <dbReference type="Proteomes" id="UP000732399"/>
    </source>
</evidence>
<keyword evidence="2" id="KW-0378">Hydrolase</keyword>
<evidence type="ECO:0000256" key="5">
    <source>
        <dbReference type="SAM" id="MobiDB-lite"/>
    </source>
</evidence>
<dbReference type="Pfam" id="PF01844">
    <property type="entry name" value="HNH"/>
    <property type="match status" value="1"/>
</dbReference>